<feature type="region of interest" description="Disordered" evidence="1">
    <location>
        <begin position="1"/>
        <end position="54"/>
    </location>
</feature>
<keyword evidence="2" id="KW-1133">Transmembrane helix</keyword>
<keyword evidence="2" id="KW-0812">Transmembrane</keyword>
<dbReference type="Proteomes" id="UP000192591">
    <property type="component" value="Unassembled WGS sequence"/>
</dbReference>
<dbReference type="STRING" id="1962155.B1813_07480"/>
<organism evidence="3 4">
    <name type="scientific">Saccharomonospora piscinae</name>
    <dbReference type="NCBI Taxonomy" id="687388"/>
    <lineage>
        <taxon>Bacteria</taxon>
        <taxon>Bacillati</taxon>
        <taxon>Actinomycetota</taxon>
        <taxon>Actinomycetes</taxon>
        <taxon>Pseudonocardiales</taxon>
        <taxon>Pseudonocardiaceae</taxon>
        <taxon>Saccharomonospora</taxon>
    </lineage>
</organism>
<keyword evidence="4" id="KW-1185">Reference proteome</keyword>
<evidence type="ECO:0000256" key="1">
    <source>
        <dbReference type="SAM" id="MobiDB-lite"/>
    </source>
</evidence>
<name>A0A1V9A4Y1_SACPI</name>
<evidence type="ECO:0000313" key="3">
    <source>
        <dbReference type="EMBL" id="OQO92096.1"/>
    </source>
</evidence>
<evidence type="ECO:0000313" key="4">
    <source>
        <dbReference type="Proteomes" id="UP000192591"/>
    </source>
</evidence>
<dbReference type="EMBL" id="MWIH01000005">
    <property type="protein sequence ID" value="OQO92096.1"/>
    <property type="molecule type" value="Genomic_DNA"/>
</dbReference>
<comment type="caution">
    <text evidence="3">The sequence shown here is derived from an EMBL/GenBank/DDBJ whole genome shotgun (WGS) entry which is preliminary data.</text>
</comment>
<gene>
    <name evidence="3" type="ORF">B1813_07480</name>
</gene>
<feature type="transmembrane region" description="Helical" evidence="2">
    <location>
        <begin position="67"/>
        <end position="92"/>
    </location>
</feature>
<evidence type="ECO:0000256" key="2">
    <source>
        <dbReference type="SAM" id="Phobius"/>
    </source>
</evidence>
<reference evidence="3 4" key="1">
    <citation type="submission" date="2017-02" db="EMBL/GenBank/DDBJ databases">
        <title>Draft genome of Saccharomonospora sp. 154.</title>
        <authorList>
            <person name="Alonso-Carmona G.S."/>
            <person name="De La Haba R."/>
            <person name="Vera-Gargallo B."/>
            <person name="Sandoval-Trujillo A.H."/>
            <person name="Ramirez-Duran N."/>
            <person name="Ventosa A."/>
        </authorList>
    </citation>
    <scope>NUCLEOTIDE SEQUENCE [LARGE SCALE GENOMIC DNA]</scope>
    <source>
        <strain evidence="3 4">LRS4.154</strain>
    </source>
</reference>
<sequence>MAMVDRRSSPHVPLGRPVPARPPSVAGSRGPRRPPTRAAASPVGTWPARRSAGLERGPCRGARCPEWLWLLVMALAVAAMVVGAGLVLLGLASAVPVSPGAAGVPGAAG</sequence>
<dbReference type="AlphaFoldDB" id="A0A1V9A4Y1"/>
<proteinExistence type="predicted"/>
<protein>
    <submittedName>
        <fullName evidence="3">Uncharacterized protein</fullName>
    </submittedName>
</protein>
<keyword evidence="2" id="KW-0472">Membrane</keyword>
<accession>A0A1V9A4Y1</accession>